<sequence length="334" mass="37760">MDYSRQALRNKDNNTAVILASMKVSYKALIKQKKDIYAKEQWKQLALAVTQKNEKQFWDITSRGMHMARPVILGHISSEQWFTHFSGLYGANSSENNPPTIFEMTCLPLWLPVIIAEIKKLIAALALGKAPGENMMPPEIFKNFPEWWAPILAKVFTQINNSGLIPEGWKQSIVVPIYKKGDKQDPNNYRPISLLDIDSKLYSKHLLNKLEDWESANHIIHPEQAGFRKGQSTIDQCLTLYFLAQQAITGPTKHLFVAFVDLAATFDSIDRNLLWQKLTNTNIDKCLLFLIKALYSDTTARIRVGTSGSLTDAIHTSKGVKQGCLLAPTLFILE</sequence>
<dbReference type="InterPro" id="IPR043502">
    <property type="entry name" value="DNA/RNA_pol_sf"/>
</dbReference>
<reference evidence="2 3" key="1">
    <citation type="submission" date="2009-12" db="EMBL/GenBank/DDBJ databases">
        <title>The Genome Sequence of Anolis carolinensis (Green Anole Lizard).</title>
        <authorList>
            <consortium name="The Genome Sequencing Platform"/>
            <person name="Di Palma F."/>
            <person name="Alfoldi J."/>
            <person name="Heiman D."/>
            <person name="Young S."/>
            <person name="Grabherr M."/>
            <person name="Johnson J."/>
            <person name="Lander E.S."/>
            <person name="Lindblad-Toh K."/>
        </authorList>
    </citation>
    <scope>NUCLEOTIDE SEQUENCE [LARGE SCALE GENOMIC DNA]</scope>
    <source>
        <strain evidence="2 3">JBL SC #1</strain>
    </source>
</reference>
<dbReference type="InterPro" id="IPR000477">
    <property type="entry name" value="RT_dom"/>
</dbReference>
<dbReference type="SUPFAM" id="SSF56672">
    <property type="entry name" value="DNA/RNA polymerases"/>
    <property type="match status" value="1"/>
</dbReference>
<reference evidence="2" key="3">
    <citation type="submission" date="2025-09" db="UniProtKB">
        <authorList>
            <consortium name="Ensembl"/>
        </authorList>
    </citation>
    <scope>IDENTIFICATION</scope>
</reference>
<evidence type="ECO:0000313" key="2">
    <source>
        <dbReference type="Ensembl" id="ENSACAP00000030787.1"/>
    </source>
</evidence>
<dbReference type="PROSITE" id="PS50878">
    <property type="entry name" value="RT_POL"/>
    <property type="match status" value="1"/>
</dbReference>
<dbReference type="CDD" id="cd01650">
    <property type="entry name" value="RT_nLTR_like"/>
    <property type="match status" value="1"/>
</dbReference>
<dbReference type="Proteomes" id="UP000001646">
    <property type="component" value="Chromosome 6"/>
</dbReference>
<dbReference type="Ensembl" id="ENSACAT00000042558.1">
    <property type="protein sequence ID" value="ENSACAP00000030787.1"/>
    <property type="gene ID" value="ENSACAG00000041178.1"/>
</dbReference>
<evidence type="ECO:0000259" key="1">
    <source>
        <dbReference type="PROSITE" id="PS50878"/>
    </source>
</evidence>
<dbReference type="Pfam" id="PF00078">
    <property type="entry name" value="RVT_1"/>
    <property type="match status" value="1"/>
</dbReference>
<proteinExistence type="predicted"/>
<keyword evidence="3" id="KW-1185">Reference proteome</keyword>
<feature type="domain" description="Reverse transcriptase" evidence="1">
    <location>
        <begin position="158"/>
        <end position="334"/>
    </location>
</feature>
<reference evidence="2" key="2">
    <citation type="submission" date="2025-08" db="UniProtKB">
        <authorList>
            <consortium name="Ensembl"/>
        </authorList>
    </citation>
    <scope>IDENTIFICATION</scope>
</reference>
<name>A0A803T6E7_ANOCA</name>
<evidence type="ECO:0000313" key="3">
    <source>
        <dbReference type="Proteomes" id="UP000001646"/>
    </source>
</evidence>
<dbReference type="PANTHER" id="PTHR19446">
    <property type="entry name" value="REVERSE TRANSCRIPTASES"/>
    <property type="match status" value="1"/>
</dbReference>
<protein>
    <recommendedName>
        <fullName evidence="1">Reverse transcriptase domain-containing protein</fullName>
    </recommendedName>
</protein>
<dbReference type="AlphaFoldDB" id="A0A803T6E7"/>
<dbReference type="GeneTree" id="ENSGT01120000271821"/>
<organism evidence="2 3">
    <name type="scientific">Anolis carolinensis</name>
    <name type="common">Green anole</name>
    <name type="synonym">American chameleon</name>
    <dbReference type="NCBI Taxonomy" id="28377"/>
    <lineage>
        <taxon>Eukaryota</taxon>
        <taxon>Metazoa</taxon>
        <taxon>Chordata</taxon>
        <taxon>Craniata</taxon>
        <taxon>Vertebrata</taxon>
        <taxon>Euteleostomi</taxon>
        <taxon>Lepidosauria</taxon>
        <taxon>Squamata</taxon>
        <taxon>Bifurcata</taxon>
        <taxon>Unidentata</taxon>
        <taxon>Episquamata</taxon>
        <taxon>Toxicofera</taxon>
        <taxon>Iguania</taxon>
        <taxon>Dactyloidae</taxon>
        <taxon>Anolis</taxon>
    </lineage>
</organism>
<accession>A0A803T6E7</accession>
<dbReference type="InParanoid" id="A0A803T6E7"/>